<dbReference type="Proteomes" id="UP000024771">
    <property type="component" value="Plasmid pR28"/>
</dbReference>
<dbReference type="Pfam" id="PF13946">
    <property type="entry name" value="DUF4214"/>
    <property type="match status" value="1"/>
</dbReference>
<evidence type="ECO:0000259" key="1">
    <source>
        <dbReference type="Pfam" id="PF13946"/>
    </source>
</evidence>
<proteinExistence type="predicted"/>
<dbReference type="PATRIC" id="fig|1395516.4.peg.5883"/>
<dbReference type="HOGENOM" id="CLU_459167_0_0_6"/>
<comment type="caution">
    <text evidence="2">The sequence shown here is derived from an EMBL/GenBank/DDBJ whole genome shotgun (WGS) entry which is preliminary data.</text>
</comment>
<accession>V8QZK3</accession>
<organism evidence="2">
    <name type="scientific">Pseudomonas moraviensis R28-S</name>
    <dbReference type="NCBI Taxonomy" id="1395516"/>
    <lineage>
        <taxon>Bacteria</taxon>
        <taxon>Pseudomonadati</taxon>
        <taxon>Pseudomonadota</taxon>
        <taxon>Gammaproteobacteria</taxon>
        <taxon>Pseudomonadales</taxon>
        <taxon>Pseudomonadaceae</taxon>
        <taxon>Pseudomonas</taxon>
    </lineage>
</organism>
<name>V8QZK3_9PSED</name>
<sequence length="623" mass="63305">MSISTHIGDENVIAITTAQIQQLYVAYLGRAADKAGLDYWSQQLNAEKPVLTLENLRANFVNEQPEYVNAYAGLSRSDTVVKIYNNLFGRAPDAAGLAYWTTGGGATVNADQLLTAFVAGAGATDAKIIANKVLVAEVYTSTAGANYAAADAKSIISGVDDTALSVTKAVGHLSDGTLSGIAIPQSVATLKLALAADAAKTAFETTKVADVLALEKQLVTLTVANAQLADQGQALADDAYTYTTLTGELAGDLTAARGGALGGKTTLQLTGDATVAAADLVAARAALIAKDSASIDKITAYEKAAVALAATSKVVKADADQAVGTLAAYGANAANATVWNKALADAGIDKGVVTTAAAQAQAIYDFLANKATSATDVAKIATDFSGVTNFTTVGTLAAKDQAYNKAFDAFTKADTAVKVNADLTANVEGTTWANDYQADATAKAKVDASKSLDALEGSYKAIADAYDAAVAANKAAGEKVTAETTLKVLGDTLGVISGTGVADKSDVFYFAKGNVTSSDGALTLEAGKDSIYLGEGYTLNKTATIDATGIHGANNSALEVFFFKDAVSGNVKAVIETAAEGNTTVTNATLAANPADKVSIIELVGVTDVSQVSFANGVISHVA</sequence>
<reference evidence="2" key="1">
    <citation type="journal article" date="2014" name="Genome Announc.">
        <title>Draft Genome Sequence of Pseudomonas moraviensis R28-S.</title>
        <authorList>
            <person name="Hunter S.S."/>
            <person name="Yano H."/>
            <person name="Loftie-Eaton W."/>
            <person name="Hughes J."/>
            <person name="De Gelder L."/>
            <person name="Stragier P."/>
            <person name="De Vos P."/>
            <person name="Settles M.L."/>
            <person name="Top E.M."/>
        </authorList>
    </citation>
    <scope>NUCLEOTIDE SEQUENCE [LARGE SCALE GENOMIC DNA]</scope>
    <source>
        <strain evidence="2">R28-S</strain>
        <plasmid evidence="2">pR28</plasmid>
    </source>
</reference>
<dbReference type="RefSeq" id="WP_024015083.1">
    <property type="nucleotide sequence ID" value="NZ_CM002331.1"/>
</dbReference>
<feature type="domain" description="DUF4214" evidence="1">
    <location>
        <begin position="63"/>
        <end position="102"/>
    </location>
</feature>
<keyword evidence="2" id="KW-0614">Plasmid</keyword>
<dbReference type="eggNOG" id="COG0823">
    <property type="taxonomic scope" value="Bacteria"/>
</dbReference>
<geneLocation type="plasmid" evidence="2">
    <name>pR28</name>
</geneLocation>
<dbReference type="AlphaFoldDB" id="V8QZK3"/>
<gene>
    <name evidence="2" type="ORF">PMO01_28890</name>
</gene>
<dbReference type="InterPro" id="IPR025282">
    <property type="entry name" value="DUF4214"/>
</dbReference>
<dbReference type="EMBL" id="AYMZ01000013">
    <property type="protein sequence ID" value="ETF04833.1"/>
    <property type="molecule type" value="Genomic_DNA"/>
</dbReference>
<protein>
    <recommendedName>
        <fullName evidence="1">DUF4214 domain-containing protein</fullName>
    </recommendedName>
</protein>
<evidence type="ECO:0000313" key="2">
    <source>
        <dbReference type="EMBL" id="ETF04833.1"/>
    </source>
</evidence>